<dbReference type="PANTHER" id="PTHR43673:SF10">
    <property type="entry name" value="NADH DEHYDROGENASE_NAD(P)H NITROREDUCTASE XCC3605-RELATED"/>
    <property type="match status" value="1"/>
</dbReference>
<feature type="domain" description="Nitroreductase" evidence="3">
    <location>
        <begin position="76"/>
        <end position="162"/>
    </location>
</feature>
<name>A0AAW8D388_9BURK</name>
<evidence type="ECO:0000259" key="3">
    <source>
        <dbReference type="Pfam" id="PF00881"/>
    </source>
</evidence>
<evidence type="ECO:0000313" key="4">
    <source>
        <dbReference type="EMBL" id="MDP9896857.1"/>
    </source>
</evidence>
<evidence type="ECO:0000313" key="5">
    <source>
        <dbReference type="Proteomes" id="UP001242045"/>
    </source>
</evidence>
<dbReference type="Gene3D" id="3.40.109.10">
    <property type="entry name" value="NADH Oxidase"/>
    <property type="match status" value="1"/>
</dbReference>
<dbReference type="CDD" id="cd02138">
    <property type="entry name" value="TdsD-like"/>
    <property type="match status" value="1"/>
</dbReference>
<organism evidence="4 5">
    <name type="scientific">Variovorax boronicumulans</name>
    <dbReference type="NCBI Taxonomy" id="436515"/>
    <lineage>
        <taxon>Bacteria</taxon>
        <taxon>Pseudomonadati</taxon>
        <taxon>Pseudomonadota</taxon>
        <taxon>Betaproteobacteria</taxon>
        <taxon>Burkholderiales</taxon>
        <taxon>Comamonadaceae</taxon>
        <taxon>Variovorax</taxon>
    </lineage>
</organism>
<proteinExistence type="inferred from homology"/>
<dbReference type="Proteomes" id="UP001242045">
    <property type="component" value="Unassembled WGS sequence"/>
</dbReference>
<keyword evidence="2" id="KW-0560">Oxidoreductase</keyword>
<feature type="domain" description="Nitroreductase" evidence="3">
    <location>
        <begin position="14"/>
        <end position="60"/>
    </location>
</feature>
<comment type="similarity">
    <text evidence="1">Belongs to the nitroreductase family.</text>
</comment>
<dbReference type="EMBL" id="JAUSRD010000021">
    <property type="protein sequence ID" value="MDP9896857.1"/>
    <property type="molecule type" value="Genomic_DNA"/>
</dbReference>
<accession>A0AAW8D388</accession>
<comment type="caution">
    <text evidence="4">The sequence shown here is derived from an EMBL/GenBank/DDBJ whole genome shotgun (WGS) entry which is preliminary data.</text>
</comment>
<dbReference type="SUPFAM" id="SSF55469">
    <property type="entry name" value="FMN-dependent nitroreductase-like"/>
    <property type="match status" value="1"/>
</dbReference>
<sequence>MNIRVARHTILPMILERWSPRAFDPSQPILRSELATLFEAARWAPSAFNVQPWRFIFALRDDPGWDAMVELLIPFNKSWAASASALVCVASQTDAPGKTPTERFPSYSHSFDAGAAWAFLALQAHSMGLCTHAMTGFDVERAKTVLRLPANVRLDAIVAVGHQGPGDHLPEELRSRDIPSDRQSIEEFVFEGTFDTPIERLRHGF</sequence>
<protein>
    <submittedName>
        <fullName evidence="4">Nitroreductase</fullName>
    </submittedName>
</protein>
<dbReference type="InterPro" id="IPR029479">
    <property type="entry name" value="Nitroreductase"/>
</dbReference>
<evidence type="ECO:0000256" key="2">
    <source>
        <dbReference type="ARBA" id="ARBA00023002"/>
    </source>
</evidence>
<dbReference type="PANTHER" id="PTHR43673">
    <property type="entry name" value="NAD(P)H NITROREDUCTASE YDGI-RELATED"/>
    <property type="match status" value="1"/>
</dbReference>
<dbReference type="AlphaFoldDB" id="A0AAW8D388"/>
<dbReference type="RefSeq" id="WP_306882514.1">
    <property type="nucleotide sequence ID" value="NZ_JAUSRD010000021.1"/>
</dbReference>
<dbReference type="Pfam" id="PF00881">
    <property type="entry name" value="Nitroreductase"/>
    <property type="match status" value="2"/>
</dbReference>
<evidence type="ECO:0000256" key="1">
    <source>
        <dbReference type="ARBA" id="ARBA00007118"/>
    </source>
</evidence>
<reference evidence="4" key="1">
    <citation type="submission" date="2023-07" db="EMBL/GenBank/DDBJ databases">
        <title>Sorghum-associated microbial communities from plants grown in Nebraska, USA.</title>
        <authorList>
            <person name="Schachtman D."/>
        </authorList>
    </citation>
    <scope>NUCLEOTIDE SEQUENCE</scope>
    <source>
        <strain evidence="4">DS3754</strain>
    </source>
</reference>
<gene>
    <name evidence="4" type="ORF">J2W31_005998</name>
</gene>
<dbReference type="GO" id="GO:0016491">
    <property type="term" value="F:oxidoreductase activity"/>
    <property type="evidence" value="ECO:0007669"/>
    <property type="project" value="UniProtKB-KW"/>
</dbReference>
<dbReference type="InterPro" id="IPR000415">
    <property type="entry name" value="Nitroreductase-like"/>
</dbReference>